<dbReference type="Proteomes" id="UP000275401">
    <property type="component" value="Unassembled WGS sequence"/>
</dbReference>
<dbReference type="Gene3D" id="2.40.50.140">
    <property type="entry name" value="Nucleic acid-binding proteins"/>
    <property type="match status" value="1"/>
</dbReference>
<evidence type="ECO:0000313" key="2">
    <source>
        <dbReference type="EMBL" id="RNG36138.1"/>
    </source>
</evidence>
<dbReference type="InterPro" id="IPR002059">
    <property type="entry name" value="CSP_DNA-bd"/>
</dbReference>
<feature type="domain" description="CSD" evidence="1">
    <location>
        <begin position="1"/>
        <end position="71"/>
    </location>
</feature>
<accession>A0A3M8X126</accession>
<dbReference type="InterPro" id="IPR012340">
    <property type="entry name" value="NA-bd_OB-fold"/>
</dbReference>
<keyword evidence="3" id="KW-1185">Reference proteome</keyword>
<proteinExistence type="predicted"/>
<dbReference type="GO" id="GO:0003676">
    <property type="term" value="F:nucleic acid binding"/>
    <property type="evidence" value="ECO:0007669"/>
    <property type="project" value="InterPro"/>
</dbReference>
<reference evidence="2 3" key="1">
    <citation type="submission" date="2018-11" db="EMBL/GenBank/DDBJ databases">
        <title>The Potential of Streptomyces as Biocontrol Agents against the Tomato grey mould, Botrytis cinerea (Gray mold) Frontiers in Microbiology.</title>
        <authorList>
            <person name="Li D."/>
        </authorList>
    </citation>
    <scope>NUCLEOTIDE SEQUENCE [LARGE SCALE GENOMIC DNA]</scope>
    <source>
        <strain evidence="2 3">NEAU-LD23</strain>
    </source>
</reference>
<protein>
    <submittedName>
        <fullName evidence="2">Cold shock domain-containing protein</fullName>
    </submittedName>
</protein>
<dbReference type="AlphaFoldDB" id="A0A3M8X126"/>
<gene>
    <name evidence="2" type="ORF">EEJ42_03105</name>
</gene>
<dbReference type="EMBL" id="RIBZ01000044">
    <property type="protein sequence ID" value="RNG36138.1"/>
    <property type="molecule type" value="Genomic_DNA"/>
</dbReference>
<organism evidence="2 3">
    <name type="scientific">Streptomyces botrytidirepellens</name>
    <dbReference type="NCBI Taxonomy" id="2486417"/>
    <lineage>
        <taxon>Bacteria</taxon>
        <taxon>Bacillati</taxon>
        <taxon>Actinomycetota</taxon>
        <taxon>Actinomycetes</taxon>
        <taxon>Kitasatosporales</taxon>
        <taxon>Streptomycetaceae</taxon>
        <taxon>Streptomyces</taxon>
    </lineage>
</organism>
<comment type="caution">
    <text evidence="2">The sequence shown here is derived from an EMBL/GenBank/DDBJ whole genome shotgun (WGS) entry which is preliminary data.</text>
</comment>
<sequence>MVTATVREWHEEEGWGVLDCVETPGGCWGHFSHIEVAGFRTLSPGQHVELEWEAPGFEQDGYEYRAVRIVPRDGHGG</sequence>
<dbReference type="PROSITE" id="PS51857">
    <property type="entry name" value="CSD_2"/>
    <property type="match status" value="1"/>
</dbReference>
<dbReference type="RefSeq" id="WP_123098484.1">
    <property type="nucleotide sequence ID" value="NZ_RIBZ01000044.1"/>
</dbReference>
<evidence type="ECO:0000313" key="3">
    <source>
        <dbReference type="Proteomes" id="UP000275401"/>
    </source>
</evidence>
<dbReference type="SUPFAM" id="SSF50249">
    <property type="entry name" value="Nucleic acid-binding proteins"/>
    <property type="match status" value="1"/>
</dbReference>
<name>A0A3M8X126_9ACTN</name>
<evidence type="ECO:0000259" key="1">
    <source>
        <dbReference type="PROSITE" id="PS51857"/>
    </source>
</evidence>